<gene>
    <name evidence="2" type="ORF">D3230_15380</name>
</gene>
<dbReference type="Pfam" id="PF16571">
    <property type="entry name" value="FBP_C"/>
    <property type="match status" value="1"/>
</dbReference>
<name>A0ABS1SJL4_9MICO</name>
<feature type="domain" description="Elongation factor G-binding protein C-terminal treble-clef zinc-finger" evidence="1">
    <location>
        <begin position="38"/>
        <end position="187"/>
    </location>
</feature>
<dbReference type="InterPro" id="IPR032330">
    <property type="entry name" value="EF-G-binding_C"/>
</dbReference>
<evidence type="ECO:0000259" key="1">
    <source>
        <dbReference type="Pfam" id="PF16571"/>
    </source>
</evidence>
<organism evidence="2 3">
    <name type="scientific">Leucobacter chromiireducens subsp. solipictus</name>
    <dbReference type="NCBI Taxonomy" id="398235"/>
    <lineage>
        <taxon>Bacteria</taxon>
        <taxon>Bacillati</taxon>
        <taxon>Actinomycetota</taxon>
        <taxon>Actinomycetes</taxon>
        <taxon>Micrococcales</taxon>
        <taxon>Microbacteriaceae</taxon>
        <taxon>Leucobacter</taxon>
    </lineage>
</organism>
<comment type="caution">
    <text evidence="2">The sequence shown here is derived from an EMBL/GenBank/DDBJ whole genome shotgun (WGS) entry which is preliminary data.</text>
</comment>
<proteinExistence type="predicted"/>
<keyword evidence="3" id="KW-1185">Reference proteome</keyword>
<sequence>MVPHFAGASQSSQLICTLVQISSIEKGSLVHEHTLTTLRAALGNVDEATRRTVRQPRVARKPPPAERDFIGWRDPSAPQRGYLFTEHTGELTGIMLTTTRTRTNASRAVMCEFCRMPRRFEQVALFTAGSAQSKQQSTLGTYLCVDLDCNVRVNQLRPLTPLDPPADELVAQRRRELAERSAAFVTGVLSAVAASTRARSEAPRW</sequence>
<evidence type="ECO:0000313" key="2">
    <source>
        <dbReference type="EMBL" id="MBL3680660.1"/>
    </source>
</evidence>
<accession>A0ABS1SJL4</accession>
<evidence type="ECO:0000313" key="3">
    <source>
        <dbReference type="Proteomes" id="UP001645859"/>
    </source>
</evidence>
<reference evidence="2 3" key="1">
    <citation type="submission" date="2018-09" db="EMBL/GenBank/DDBJ databases">
        <title>Comparative genomics of Leucobacter spp.</title>
        <authorList>
            <person name="Reis A.C."/>
            <person name="Kolvenbach B.A."/>
            <person name="Corvini P.F.X."/>
            <person name="Nunes O.C."/>
        </authorList>
    </citation>
    <scope>NUCLEOTIDE SEQUENCE [LARGE SCALE GENOMIC DNA]</scope>
    <source>
        <strain evidence="2 3">TAN 31504</strain>
    </source>
</reference>
<dbReference type="Proteomes" id="UP001645859">
    <property type="component" value="Unassembled WGS sequence"/>
</dbReference>
<protein>
    <submittedName>
        <fullName evidence="2">FBP domain-containing protein</fullName>
    </submittedName>
</protein>
<dbReference type="EMBL" id="QYAC01000009">
    <property type="protein sequence ID" value="MBL3680660.1"/>
    <property type="molecule type" value="Genomic_DNA"/>
</dbReference>